<dbReference type="FunCoup" id="D8RBX4">
    <property type="interactions" value="1063"/>
</dbReference>
<dbReference type="InterPro" id="IPR026116">
    <property type="entry name" value="GT18_cat"/>
</dbReference>
<evidence type="ECO:0000259" key="10">
    <source>
        <dbReference type="Pfam" id="PF15024"/>
    </source>
</evidence>
<protein>
    <recommendedName>
        <fullName evidence="8">SREBP regulating gene protein</fullName>
    </recommendedName>
</protein>
<organism evidence="12">
    <name type="scientific">Selaginella moellendorffii</name>
    <name type="common">Spikemoss</name>
    <dbReference type="NCBI Taxonomy" id="88036"/>
    <lineage>
        <taxon>Eukaryota</taxon>
        <taxon>Viridiplantae</taxon>
        <taxon>Streptophyta</taxon>
        <taxon>Embryophyta</taxon>
        <taxon>Tracheophyta</taxon>
        <taxon>Lycopodiopsida</taxon>
        <taxon>Selaginellales</taxon>
        <taxon>Selaginellaceae</taxon>
        <taxon>Selaginella</taxon>
    </lineage>
</organism>
<evidence type="ECO:0000256" key="4">
    <source>
        <dbReference type="ARBA" id="ARBA00023034"/>
    </source>
</evidence>
<gene>
    <name evidence="11" type="ORF">SELMODRAFT_409585</name>
</gene>
<evidence type="ECO:0000256" key="7">
    <source>
        <dbReference type="ARBA" id="ARBA00023461"/>
    </source>
</evidence>
<keyword evidence="12" id="KW-1185">Reference proteome</keyword>
<accession>D8RBX4</accession>
<keyword evidence="3" id="KW-1133">Transmembrane helix</keyword>
<dbReference type="UniPathway" id="UPA00378"/>
<evidence type="ECO:0000256" key="1">
    <source>
        <dbReference type="ARBA" id="ARBA00004194"/>
    </source>
</evidence>
<keyword evidence="2" id="KW-0812">Transmembrane</keyword>
<evidence type="ECO:0000256" key="8">
    <source>
        <dbReference type="ARBA" id="ARBA00023485"/>
    </source>
</evidence>
<dbReference type="OMA" id="RICRTTI"/>
<proteinExistence type="inferred from homology"/>
<dbReference type="Pfam" id="PF15024">
    <property type="entry name" value="Glyco_transf_18"/>
    <property type="match status" value="1"/>
</dbReference>
<evidence type="ECO:0000313" key="12">
    <source>
        <dbReference type="Proteomes" id="UP000001514"/>
    </source>
</evidence>
<evidence type="ECO:0000256" key="6">
    <source>
        <dbReference type="ARBA" id="ARBA00023180"/>
    </source>
</evidence>
<comment type="similarity">
    <text evidence="7">Belongs to the SPRING family.</text>
</comment>
<evidence type="ECO:0000256" key="9">
    <source>
        <dbReference type="SAM" id="SignalP"/>
    </source>
</evidence>
<keyword evidence="9" id="KW-0732">Signal</keyword>
<dbReference type="KEGG" id="smo:SELMODRAFT_409585"/>
<keyword evidence="5" id="KW-0472">Membrane</keyword>
<dbReference type="OrthoDB" id="70142at2759"/>
<feature type="domain" description="Glycosyltransferase family 18 catalytic" evidence="10">
    <location>
        <begin position="169"/>
        <end position="262"/>
    </location>
</feature>
<keyword evidence="4" id="KW-0333">Golgi apparatus</keyword>
<evidence type="ECO:0000256" key="5">
    <source>
        <dbReference type="ARBA" id="ARBA00023136"/>
    </source>
</evidence>
<dbReference type="AlphaFoldDB" id="D8RBX4"/>
<dbReference type="InParanoid" id="D8RBX4"/>
<sequence>MDWQWRFLMVAFLVSLSHGEPLGDSSFSCNNTVQGPHLLADSQGYVCSVRNIDFGRGCCPEEGQQFSCSGCNLVSQCCNTFEYCVSCCLDPIHTSKEFALSSKSARQLTAANFVSVFEYCTGRCRHNSGSVVHENAYTSEYHHCFFTQTNLSSGRDHGVEAGENTDYSLITGRRGQSCDEACRQRGKKCKASILPLINECSVLQKSMNCKGACVSGSGPDLPSEVVSSAPRHLHPGACVFNSKNTLLSCQGAHRYTKRLCPCG</sequence>
<keyword evidence="6" id="KW-0325">Glycoprotein</keyword>
<dbReference type="GO" id="GO:0030144">
    <property type="term" value="F:alpha-1,6-mannosylglycoprotein 6-beta-N-acetylglucosaminyltransferase activity"/>
    <property type="evidence" value="ECO:0007669"/>
    <property type="project" value="InterPro"/>
</dbReference>
<evidence type="ECO:0000256" key="3">
    <source>
        <dbReference type="ARBA" id="ARBA00022989"/>
    </source>
</evidence>
<evidence type="ECO:0000313" key="11">
    <source>
        <dbReference type="EMBL" id="EFJ30578.1"/>
    </source>
</evidence>
<dbReference type="HOGENOM" id="CLU_082320_0_0_1"/>
<dbReference type="InterPro" id="IPR019352">
    <property type="entry name" value="SPRING1"/>
</dbReference>
<dbReference type="PANTHER" id="PTHR13481">
    <property type="entry name" value="SREBP REGULATING GENE PROTEIN"/>
    <property type="match status" value="1"/>
</dbReference>
<dbReference type="GO" id="GO:2000640">
    <property type="term" value="P:positive regulation of SREBP signaling pathway"/>
    <property type="evidence" value="ECO:0007669"/>
    <property type="project" value="InterPro"/>
</dbReference>
<dbReference type="Gramene" id="EFJ30578">
    <property type="protein sequence ID" value="EFJ30578"/>
    <property type="gene ID" value="SELMODRAFT_409585"/>
</dbReference>
<dbReference type="EMBL" id="GL377575">
    <property type="protein sequence ID" value="EFJ30578.1"/>
    <property type="molecule type" value="Genomic_DNA"/>
</dbReference>
<reference evidence="11 12" key="1">
    <citation type="journal article" date="2011" name="Science">
        <title>The Selaginella genome identifies genetic changes associated with the evolution of vascular plants.</title>
        <authorList>
            <person name="Banks J.A."/>
            <person name="Nishiyama T."/>
            <person name="Hasebe M."/>
            <person name="Bowman J.L."/>
            <person name="Gribskov M."/>
            <person name="dePamphilis C."/>
            <person name="Albert V.A."/>
            <person name="Aono N."/>
            <person name="Aoyama T."/>
            <person name="Ambrose B.A."/>
            <person name="Ashton N.W."/>
            <person name="Axtell M.J."/>
            <person name="Barker E."/>
            <person name="Barker M.S."/>
            <person name="Bennetzen J.L."/>
            <person name="Bonawitz N.D."/>
            <person name="Chapple C."/>
            <person name="Cheng C."/>
            <person name="Correa L.G."/>
            <person name="Dacre M."/>
            <person name="DeBarry J."/>
            <person name="Dreyer I."/>
            <person name="Elias M."/>
            <person name="Engstrom E.M."/>
            <person name="Estelle M."/>
            <person name="Feng L."/>
            <person name="Finet C."/>
            <person name="Floyd S.K."/>
            <person name="Frommer W.B."/>
            <person name="Fujita T."/>
            <person name="Gramzow L."/>
            <person name="Gutensohn M."/>
            <person name="Harholt J."/>
            <person name="Hattori M."/>
            <person name="Heyl A."/>
            <person name="Hirai T."/>
            <person name="Hiwatashi Y."/>
            <person name="Ishikawa M."/>
            <person name="Iwata M."/>
            <person name="Karol K.G."/>
            <person name="Koehler B."/>
            <person name="Kolukisaoglu U."/>
            <person name="Kubo M."/>
            <person name="Kurata T."/>
            <person name="Lalonde S."/>
            <person name="Li K."/>
            <person name="Li Y."/>
            <person name="Litt A."/>
            <person name="Lyons E."/>
            <person name="Manning G."/>
            <person name="Maruyama T."/>
            <person name="Michael T.P."/>
            <person name="Mikami K."/>
            <person name="Miyazaki S."/>
            <person name="Morinaga S."/>
            <person name="Murata T."/>
            <person name="Mueller-Roeber B."/>
            <person name="Nelson D.R."/>
            <person name="Obara M."/>
            <person name="Oguri Y."/>
            <person name="Olmstead R.G."/>
            <person name="Onodera N."/>
            <person name="Petersen B.L."/>
            <person name="Pils B."/>
            <person name="Prigge M."/>
            <person name="Rensing S.A."/>
            <person name="Riano-Pachon D.M."/>
            <person name="Roberts A.W."/>
            <person name="Sato Y."/>
            <person name="Scheller H.V."/>
            <person name="Schulz B."/>
            <person name="Schulz C."/>
            <person name="Shakirov E.V."/>
            <person name="Shibagaki N."/>
            <person name="Shinohara N."/>
            <person name="Shippen D.E."/>
            <person name="Soerensen I."/>
            <person name="Sotooka R."/>
            <person name="Sugimoto N."/>
            <person name="Sugita M."/>
            <person name="Sumikawa N."/>
            <person name="Tanurdzic M."/>
            <person name="Theissen G."/>
            <person name="Ulvskov P."/>
            <person name="Wakazuki S."/>
            <person name="Weng J.K."/>
            <person name="Willats W.W."/>
            <person name="Wipf D."/>
            <person name="Wolf P.G."/>
            <person name="Yang L."/>
            <person name="Zimmer A.D."/>
            <person name="Zhu Q."/>
            <person name="Mitros T."/>
            <person name="Hellsten U."/>
            <person name="Loque D."/>
            <person name="Otillar R."/>
            <person name="Salamov A."/>
            <person name="Schmutz J."/>
            <person name="Shapiro H."/>
            <person name="Lindquist E."/>
            <person name="Lucas S."/>
            <person name="Rokhsar D."/>
            <person name="Grigoriev I.V."/>
        </authorList>
    </citation>
    <scope>NUCLEOTIDE SEQUENCE [LARGE SCALE GENOMIC DNA]</scope>
</reference>
<feature type="chain" id="PRO_5003121678" description="SREBP regulating gene protein" evidence="9">
    <location>
        <begin position="20"/>
        <end position="263"/>
    </location>
</feature>
<dbReference type="GO" id="GO:0000139">
    <property type="term" value="C:Golgi membrane"/>
    <property type="evidence" value="ECO:0007669"/>
    <property type="project" value="UniProtKB-SubCell"/>
</dbReference>
<dbReference type="PANTHER" id="PTHR13481:SF0">
    <property type="entry name" value="SREBP REGULATING GENE PROTEIN"/>
    <property type="match status" value="1"/>
</dbReference>
<evidence type="ECO:0000256" key="2">
    <source>
        <dbReference type="ARBA" id="ARBA00022692"/>
    </source>
</evidence>
<dbReference type="eggNOG" id="KOG3136">
    <property type="taxonomic scope" value="Eukaryota"/>
</dbReference>
<dbReference type="Pfam" id="PF10218">
    <property type="entry name" value="SPRING1"/>
    <property type="match status" value="1"/>
</dbReference>
<name>D8RBX4_SELML</name>
<feature type="signal peptide" evidence="9">
    <location>
        <begin position="1"/>
        <end position="19"/>
    </location>
</feature>
<comment type="subcellular location">
    <subcellularLocation>
        <location evidence="1">Golgi apparatus membrane</location>
        <topology evidence="1">Single-pass membrane protein</topology>
    </subcellularLocation>
</comment>
<dbReference type="Proteomes" id="UP000001514">
    <property type="component" value="Unassembled WGS sequence"/>
</dbReference>